<sequence length="225" mass="24460">MRRPILSAALAVGIFTASCQQPAQAENAVATPAATVQANEPAGKKTAVFAGGCFWGIEAVFSHLKGVSSVVSGYHGGAKNTAIYDVVGSGRTGHAEAVRVTYDPARIRYDQLLRVFFAVGADPTQLNYQGPDHGSQYRNALVPMDKEQARVAAAYLGQLKKSGLWKQPIVTTIEPYKAFYPAEGYHQDFAANNPDHGYIKRWDAPKVANLKRLFPDLYKVGFTRN</sequence>
<dbReference type="SUPFAM" id="SSF55068">
    <property type="entry name" value="Peptide methionine sulfoxide reductase"/>
    <property type="match status" value="1"/>
</dbReference>
<dbReference type="InterPro" id="IPR036509">
    <property type="entry name" value="Met_Sox_Rdtase_MsrA_sf"/>
</dbReference>
<evidence type="ECO:0000313" key="8">
    <source>
        <dbReference type="Proteomes" id="UP000031338"/>
    </source>
</evidence>
<dbReference type="STRING" id="48936.NJ75_01576"/>
<keyword evidence="1 4" id="KW-0560">Oxidoreductase</keyword>
<dbReference type="HAMAP" id="MF_01401">
    <property type="entry name" value="MsrA"/>
    <property type="match status" value="1"/>
</dbReference>
<evidence type="ECO:0000256" key="2">
    <source>
        <dbReference type="ARBA" id="ARBA00047806"/>
    </source>
</evidence>
<dbReference type="PROSITE" id="PS51257">
    <property type="entry name" value="PROKAR_LIPOPROTEIN"/>
    <property type="match status" value="1"/>
</dbReference>
<dbReference type="PATRIC" id="fig|48936.3.peg.1579"/>
<proteinExistence type="inferred from homology"/>
<comment type="catalytic activity">
    <reaction evidence="2 4">
        <text>L-methionyl-[protein] + [thioredoxin]-disulfide + H2O = L-methionyl-(S)-S-oxide-[protein] + [thioredoxin]-dithiol</text>
        <dbReference type="Rhea" id="RHEA:14217"/>
        <dbReference type="Rhea" id="RHEA-COMP:10698"/>
        <dbReference type="Rhea" id="RHEA-COMP:10700"/>
        <dbReference type="Rhea" id="RHEA-COMP:12313"/>
        <dbReference type="Rhea" id="RHEA-COMP:12315"/>
        <dbReference type="ChEBI" id="CHEBI:15377"/>
        <dbReference type="ChEBI" id="CHEBI:16044"/>
        <dbReference type="ChEBI" id="CHEBI:29950"/>
        <dbReference type="ChEBI" id="CHEBI:44120"/>
        <dbReference type="ChEBI" id="CHEBI:50058"/>
        <dbReference type="EC" id="1.8.4.11"/>
    </reaction>
</comment>
<comment type="catalytic activity">
    <reaction evidence="3 4">
        <text>[thioredoxin]-disulfide + L-methionine + H2O = L-methionine (S)-S-oxide + [thioredoxin]-dithiol</text>
        <dbReference type="Rhea" id="RHEA:19993"/>
        <dbReference type="Rhea" id="RHEA-COMP:10698"/>
        <dbReference type="Rhea" id="RHEA-COMP:10700"/>
        <dbReference type="ChEBI" id="CHEBI:15377"/>
        <dbReference type="ChEBI" id="CHEBI:29950"/>
        <dbReference type="ChEBI" id="CHEBI:50058"/>
        <dbReference type="ChEBI" id="CHEBI:57844"/>
        <dbReference type="ChEBI" id="CHEBI:58772"/>
        <dbReference type="EC" id="1.8.4.11"/>
    </reaction>
</comment>
<dbReference type="PANTHER" id="PTHR43774">
    <property type="entry name" value="PEPTIDE METHIONINE SULFOXIDE REDUCTASE"/>
    <property type="match status" value="1"/>
</dbReference>
<dbReference type="EC" id="1.8.4.11" evidence="4"/>
<dbReference type="AlphaFoldDB" id="A0A0B8ZN74"/>
<evidence type="ECO:0000313" key="7">
    <source>
        <dbReference type="EMBL" id="KHS47779.1"/>
    </source>
</evidence>
<evidence type="ECO:0000256" key="4">
    <source>
        <dbReference type="HAMAP-Rule" id="MF_01401"/>
    </source>
</evidence>
<feature type="active site" evidence="4">
    <location>
        <position position="53"/>
    </location>
</feature>
<dbReference type="GO" id="GO:0008113">
    <property type="term" value="F:peptide-methionine (S)-S-oxide reductase activity"/>
    <property type="evidence" value="ECO:0007669"/>
    <property type="project" value="UniProtKB-UniRule"/>
</dbReference>
<dbReference type="NCBIfam" id="TIGR00401">
    <property type="entry name" value="msrA"/>
    <property type="match status" value="1"/>
</dbReference>
<feature type="signal peptide" evidence="5">
    <location>
        <begin position="1"/>
        <end position="25"/>
    </location>
</feature>
<keyword evidence="5" id="KW-0732">Signal</keyword>
<comment type="similarity">
    <text evidence="4">Belongs to the MsrA Met sulfoxide reductase family.</text>
</comment>
<comment type="function">
    <text evidence="4">Has an important function as a repair enzyme for proteins that have been inactivated by oxidation. Catalyzes the reversible oxidation-reduction of methionine sulfoxide in proteins to methionine.</text>
</comment>
<keyword evidence="8" id="KW-1185">Reference proteome</keyword>
<dbReference type="InterPro" id="IPR002569">
    <property type="entry name" value="Met_Sox_Rdtase_MsrA_dom"/>
</dbReference>
<accession>A0A0B8ZN74</accession>
<evidence type="ECO:0000256" key="5">
    <source>
        <dbReference type="SAM" id="SignalP"/>
    </source>
</evidence>
<dbReference type="Proteomes" id="UP000031338">
    <property type="component" value="Unassembled WGS sequence"/>
</dbReference>
<gene>
    <name evidence="4" type="primary">msrA</name>
    <name evidence="7" type="ORF">NJ75_01576</name>
</gene>
<organism evidence="7 8">
    <name type="scientific">Novosphingobium subterraneum</name>
    <dbReference type="NCBI Taxonomy" id="48936"/>
    <lineage>
        <taxon>Bacteria</taxon>
        <taxon>Pseudomonadati</taxon>
        <taxon>Pseudomonadota</taxon>
        <taxon>Alphaproteobacteria</taxon>
        <taxon>Sphingomonadales</taxon>
        <taxon>Sphingomonadaceae</taxon>
        <taxon>Novosphingobium</taxon>
    </lineage>
</organism>
<feature type="domain" description="Peptide methionine sulphoxide reductase MsrA" evidence="6">
    <location>
        <begin position="46"/>
        <end position="198"/>
    </location>
</feature>
<dbReference type="Gene3D" id="3.30.1060.10">
    <property type="entry name" value="Peptide methionine sulphoxide reductase MsrA"/>
    <property type="match status" value="1"/>
</dbReference>
<evidence type="ECO:0000256" key="3">
    <source>
        <dbReference type="ARBA" id="ARBA00048782"/>
    </source>
</evidence>
<dbReference type="RefSeq" id="WP_039333133.1">
    <property type="nucleotide sequence ID" value="NZ_JRVC01000006.1"/>
</dbReference>
<protein>
    <recommendedName>
        <fullName evidence="4">Peptide methionine sulfoxide reductase MsrA</fullName>
        <shortName evidence="4">Protein-methionine-S-oxide reductase</shortName>
        <ecNumber evidence="4">1.8.4.11</ecNumber>
    </recommendedName>
    <alternativeName>
        <fullName evidence="4">Peptide-methionine (S)-S-oxide reductase</fullName>
        <shortName evidence="4">Peptide Met(O) reductase</shortName>
    </alternativeName>
</protein>
<dbReference type="EMBL" id="JRVC01000006">
    <property type="protein sequence ID" value="KHS47779.1"/>
    <property type="molecule type" value="Genomic_DNA"/>
</dbReference>
<name>A0A0B8ZN74_9SPHN</name>
<comment type="caution">
    <text evidence="7">The sequence shown here is derived from an EMBL/GenBank/DDBJ whole genome shotgun (WGS) entry which is preliminary data.</text>
</comment>
<evidence type="ECO:0000259" key="6">
    <source>
        <dbReference type="Pfam" id="PF01625"/>
    </source>
</evidence>
<evidence type="ECO:0000256" key="1">
    <source>
        <dbReference type="ARBA" id="ARBA00023002"/>
    </source>
</evidence>
<reference evidence="7 8" key="1">
    <citation type="submission" date="2014-10" db="EMBL/GenBank/DDBJ databases">
        <title>Draft genome sequence of Novosphingobium subterraneum DSM 12447.</title>
        <authorList>
            <person name="Gan H.M."/>
            <person name="Gan H.Y."/>
            <person name="Savka M.A."/>
        </authorList>
    </citation>
    <scope>NUCLEOTIDE SEQUENCE [LARGE SCALE GENOMIC DNA]</scope>
    <source>
        <strain evidence="7 8">DSM 12447</strain>
    </source>
</reference>
<dbReference type="GO" id="GO:0033744">
    <property type="term" value="F:L-methionine:thioredoxin-disulfide S-oxidoreductase activity"/>
    <property type="evidence" value="ECO:0007669"/>
    <property type="project" value="RHEA"/>
</dbReference>
<dbReference type="Pfam" id="PF01625">
    <property type="entry name" value="PMSR"/>
    <property type="match status" value="1"/>
</dbReference>
<dbReference type="PANTHER" id="PTHR43774:SF1">
    <property type="entry name" value="PEPTIDE METHIONINE SULFOXIDE REDUCTASE MSRA 2"/>
    <property type="match status" value="1"/>
</dbReference>
<feature type="chain" id="PRO_5002126891" description="Peptide methionine sulfoxide reductase MsrA" evidence="5">
    <location>
        <begin position="26"/>
        <end position="225"/>
    </location>
</feature>